<dbReference type="AlphaFoldDB" id="A0A7J7JNY6"/>
<reference evidence="1" key="1">
    <citation type="submission" date="2020-06" db="EMBL/GenBank/DDBJ databases">
        <title>Draft genome of Bugula neritina, a colonial animal packing powerful symbionts and potential medicines.</title>
        <authorList>
            <person name="Rayko M."/>
        </authorList>
    </citation>
    <scope>NUCLEOTIDE SEQUENCE [LARGE SCALE GENOMIC DNA]</scope>
    <source>
        <strain evidence="1">Kwan_BN1</strain>
    </source>
</reference>
<evidence type="ECO:0000313" key="2">
    <source>
        <dbReference type="Proteomes" id="UP000593567"/>
    </source>
</evidence>
<dbReference type="EMBL" id="VXIV02002065">
    <property type="protein sequence ID" value="KAF6027603.1"/>
    <property type="molecule type" value="Genomic_DNA"/>
</dbReference>
<protein>
    <submittedName>
        <fullName evidence="1">Uncharacterized protein</fullName>
    </submittedName>
</protein>
<sequence length="71" mass="7816">MGSWLHSPLKSDSNLCANQSLLIESLLIKPSQIPSGHIIQIDSTAKVVYNCFCQEKVYTLQYITSTSAATQ</sequence>
<comment type="caution">
    <text evidence="1">The sequence shown here is derived from an EMBL/GenBank/DDBJ whole genome shotgun (WGS) entry which is preliminary data.</text>
</comment>
<keyword evidence="2" id="KW-1185">Reference proteome</keyword>
<proteinExistence type="predicted"/>
<accession>A0A7J7JNY6</accession>
<dbReference type="Proteomes" id="UP000593567">
    <property type="component" value="Unassembled WGS sequence"/>
</dbReference>
<gene>
    <name evidence="1" type="ORF">EB796_014090</name>
</gene>
<organism evidence="1 2">
    <name type="scientific">Bugula neritina</name>
    <name type="common">Brown bryozoan</name>
    <name type="synonym">Sertularia neritina</name>
    <dbReference type="NCBI Taxonomy" id="10212"/>
    <lineage>
        <taxon>Eukaryota</taxon>
        <taxon>Metazoa</taxon>
        <taxon>Spiralia</taxon>
        <taxon>Lophotrochozoa</taxon>
        <taxon>Bryozoa</taxon>
        <taxon>Gymnolaemata</taxon>
        <taxon>Cheilostomatida</taxon>
        <taxon>Flustrina</taxon>
        <taxon>Buguloidea</taxon>
        <taxon>Bugulidae</taxon>
        <taxon>Bugula</taxon>
    </lineage>
</organism>
<name>A0A7J7JNY6_BUGNE</name>
<evidence type="ECO:0000313" key="1">
    <source>
        <dbReference type="EMBL" id="KAF6027603.1"/>
    </source>
</evidence>